<proteinExistence type="predicted"/>
<dbReference type="OrthoDB" id="3507552at2759"/>
<evidence type="ECO:0000256" key="1">
    <source>
        <dbReference type="ARBA" id="ARBA00004123"/>
    </source>
</evidence>
<reference evidence="5" key="1">
    <citation type="journal article" date="2021" name="IMA Fungus">
        <title>Genomic characterization of three marine fungi, including Emericellopsis atlantica sp. nov. with signatures of a generalist lifestyle and marine biomass degradation.</title>
        <authorList>
            <person name="Hagestad O.C."/>
            <person name="Hou L."/>
            <person name="Andersen J.H."/>
            <person name="Hansen E.H."/>
            <person name="Altermark B."/>
            <person name="Li C."/>
            <person name="Kuhnert E."/>
            <person name="Cox R.J."/>
            <person name="Crous P.W."/>
            <person name="Spatafora J.W."/>
            <person name="Lail K."/>
            <person name="Amirebrahimi M."/>
            <person name="Lipzen A."/>
            <person name="Pangilinan J."/>
            <person name="Andreopoulos W."/>
            <person name="Hayes R.D."/>
            <person name="Ng V."/>
            <person name="Grigoriev I.V."/>
            <person name="Jackson S.A."/>
            <person name="Sutton T.D.S."/>
            <person name="Dobson A.D.W."/>
            <person name="Rama T."/>
        </authorList>
    </citation>
    <scope>NUCLEOTIDE SEQUENCE</scope>
    <source>
        <strain evidence="5">TRa018bII</strain>
    </source>
</reference>
<dbReference type="CDD" id="cd14688">
    <property type="entry name" value="bZIP_YAP"/>
    <property type="match status" value="1"/>
</dbReference>
<sequence length="219" mass="24299">MVSNPGDEAEGFGLDEWPREPLYQMNAYDVREPETSFETWAPLDQWADFSLFEPVLSAENNYNIMMTETFPFENYPSSLTNSMSTCSSPTSTDFHSTSPVIKADPDFALSAMSFDPIPTYTQPPSSTSPSSSPSPLPPPRSQKPRSKPARKPPAAASKPKAPQSPSAIERRRQQNRASQMAFRERTKKLVDDLRRELAASEAERKRLEGVVLGLIGGEV</sequence>
<dbReference type="GO" id="GO:0001228">
    <property type="term" value="F:DNA-binding transcription activator activity, RNA polymerase II-specific"/>
    <property type="evidence" value="ECO:0007669"/>
    <property type="project" value="TreeGrafter"/>
</dbReference>
<comment type="subcellular location">
    <subcellularLocation>
        <location evidence="1">Nucleus</location>
    </subcellularLocation>
</comment>
<dbReference type="Proteomes" id="UP000824998">
    <property type="component" value="Unassembled WGS sequence"/>
</dbReference>
<dbReference type="PANTHER" id="PTHR40621:SF6">
    <property type="entry name" value="AP-1-LIKE TRANSCRIPTION FACTOR YAP1-RELATED"/>
    <property type="match status" value="1"/>
</dbReference>
<dbReference type="Gene3D" id="1.20.5.170">
    <property type="match status" value="1"/>
</dbReference>
<feature type="region of interest" description="Disordered" evidence="3">
    <location>
        <begin position="113"/>
        <end position="185"/>
    </location>
</feature>
<keyword evidence="6" id="KW-1185">Reference proteome</keyword>
<comment type="caution">
    <text evidence="5">The sequence shown here is derived from an EMBL/GenBank/DDBJ whole genome shotgun (WGS) entry which is preliminary data.</text>
</comment>
<evidence type="ECO:0000313" key="6">
    <source>
        <dbReference type="Proteomes" id="UP000824998"/>
    </source>
</evidence>
<feature type="compositionally biased region" description="Pro residues" evidence="3">
    <location>
        <begin position="132"/>
        <end position="141"/>
    </location>
</feature>
<accession>A0A9P8C715</accession>
<dbReference type="PROSITE" id="PS00036">
    <property type="entry name" value="BZIP_BASIC"/>
    <property type="match status" value="1"/>
</dbReference>
<feature type="compositionally biased region" description="Low complexity" evidence="3">
    <location>
        <begin position="122"/>
        <end position="131"/>
    </location>
</feature>
<dbReference type="InterPro" id="IPR046347">
    <property type="entry name" value="bZIP_sf"/>
</dbReference>
<dbReference type="AlphaFoldDB" id="A0A9P8C715"/>
<protein>
    <recommendedName>
        <fullName evidence="4">BZIP domain-containing protein</fullName>
    </recommendedName>
</protein>
<dbReference type="InterPro" id="IPR004827">
    <property type="entry name" value="bZIP"/>
</dbReference>
<dbReference type="GO" id="GO:0000976">
    <property type="term" value="F:transcription cis-regulatory region binding"/>
    <property type="evidence" value="ECO:0007669"/>
    <property type="project" value="InterPro"/>
</dbReference>
<evidence type="ECO:0000313" key="5">
    <source>
        <dbReference type="EMBL" id="KAG9236249.1"/>
    </source>
</evidence>
<evidence type="ECO:0000259" key="4">
    <source>
        <dbReference type="PROSITE" id="PS00036"/>
    </source>
</evidence>
<organism evidence="5 6">
    <name type="scientific">Amylocarpus encephaloides</name>
    <dbReference type="NCBI Taxonomy" id="45428"/>
    <lineage>
        <taxon>Eukaryota</taxon>
        <taxon>Fungi</taxon>
        <taxon>Dikarya</taxon>
        <taxon>Ascomycota</taxon>
        <taxon>Pezizomycotina</taxon>
        <taxon>Leotiomycetes</taxon>
        <taxon>Helotiales</taxon>
        <taxon>Helotiales incertae sedis</taxon>
        <taxon>Amylocarpus</taxon>
    </lineage>
</organism>
<dbReference type="EMBL" id="MU251411">
    <property type="protein sequence ID" value="KAG9236249.1"/>
    <property type="molecule type" value="Genomic_DNA"/>
</dbReference>
<dbReference type="SUPFAM" id="SSF57959">
    <property type="entry name" value="Leucine zipper domain"/>
    <property type="match status" value="1"/>
</dbReference>
<feature type="compositionally biased region" description="Low complexity" evidence="3">
    <location>
        <begin position="152"/>
        <end position="167"/>
    </location>
</feature>
<dbReference type="GO" id="GO:0090575">
    <property type="term" value="C:RNA polymerase II transcription regulator complex"/>
    <property type="evidence" value="ECO:0007669"/>
    <property type="project" value="TreeGrafter"/>
</dbReference>
<evidence type="ECO:0000256" key="3">
    <source>
        <dbReference type="SAM" id="MobiDB-lite"/>
    </source>
</evidence>
<feature type="domain" description="BZIP" evidence="4">
    <location>
        <begin position="170"/>
        <end position="185"/>
    </location>
</feature>
<evidence type="ECO:0000256" key="2">
    <source>
        <dbReference type="ARBA" id="ARBA00023242"/>
    </source>
</evidence>
<name>A0A9P8C715_9HELO</name>
<gene>
    <name evidence="5" type="ORF">BJ875DRAFT_439547</name>
</gene>
<dbReference type="PANTHER" id="PTHR40621">
    <property type="entry name" value="TRANSCRIPTION FACTOR KAPC-RELATED"/>
    <property type="match status" value="1"/>
</dbReference>
<dbReference type="InterPro" id="IPR050936">
    <property type="entry name" value="AP-1-like"/>
</dbReference>
<keyword evidence="2" id="KW-0539">Nucleus</keyword>